<comment type="subcellular location">
    <subcellularLocation>
        <location evidence="1">Cell membrane</location>
        <topology evidence="1">Multi-pass membrane protein</topology>
    </subcellularLocation>
</comment>
<accession>A0AAE3G9L7</accession>
<comment type="caution">
    <text evidence="7">The sequence shown here is derived from an EMBL/GenBank/DDBJ whole genome shotgun (WGS) entry which is preliminary data.</text>
</comment>
<dbReference type="PANTHER" id="PTHR32196">
    <property type="entry name" value="ABC TRANSPORTER PERMEASE PROTEIN YPHD-RELATED-RELATED"/>
    <property type="match status" value="1"/>
</dbReference>
<keyword evidence="3 6" id="KW-0812">Transmembrane</keyword>
<evidence type="ECO:0000256" key="5">
    <source>
        <dbReference type="ARBA" id="ARBA00023136"/>
    </source>
</evidence>
<dbReference type="GO" id="GO:0005886">
    <property type="term" value="C:plasma membrane"/>
    <property type="evidence" value="ECO:0007669"/>
    <property type="project" value="UniProtKB-SubCell"/>
</dbReference>
<evidence type="ECO:0000256" key="4">
    <source>
        <dbReference type="ARBA" id="ARBA00022989"/>
    </source>
</evidence>
<dbReference type="AlphaFoldDB" id="A0AAE3G9L7"/>
<feature type="transmembrane region" description="Helical" evidence="6">
    <location>
        <begin position="142"/>
        <end position="160"/>
    </location>
</feature>
<reference evidence="7" key="1">
    <citation type="submission" date="2022-06" db="EMBL/GenBank/DDBJ databases">
        <title>Genomic Encyclopedia of Archaeal and Bacterial Type Strains, Phase II (KMG-II): from individual species to whole genera.</title>
        <authorList>
            <person name="Goeker M."/>
        </authorList>
    </citation>
    <scope>NUCLEOTIDE SEQUENCE</scope>
    <source>
        <strain evidence="7">DSM 43935</strain>
    </source>
</reference>
<feature type="transmembrane region" description="Helical" evidence="6">
    <location>
        <begin position="63"/>
        <end position="81"/>
    </location>
</feature>
<feature type="transmembrane region" description="Helical" evidence="6">
    <location>
        <begin position="34"/>
        <end position="51"/>
    </location>
</feature>
<feature type="transmembrane region" description="Helical" evidence="6">
    <location>
        <begin position="112"/>
        <end position="135"/>
    </location>
</feature>
<evidence type="ECO:0000256" key="3">
    <source>
        <dbReference type="ARBA" id="ARBA00022692"/>
    </source>
</evidence>
<evidence type="ECO:0000256" key="6">
    <source>
        <dbReference type="SAM" id="Phobius"/>
    </source>
</evidence>
<dbReference type="GO" id="GO:0022857">
    <property type="term" value="F:transmembrane transporter activity"/>
    <property type="evidence" value="ECO:0007669"/>
    <property type="project" value="InterPro"/>
</dbReference>
<dbReference type="CDD" id="cd06579">
    <property type="entry name" value="TM_PBP1_transp_AraH_like"/>
    <property type="match status" value="1"/>
</dbReference>
<dbReference type="InterPro" id="IPR001851">
    <property type="entry name" value="ABC_transp_permease"/>
</dbReference>
<evidence type="ECO:0000313" key="7">
    <source>
        <dbReference type="EMBL" id="MCP2164191.1"/>
    </source>
</evidence>
<keyword evidence="2" id="KW-1003">Cell membrane</keyword>
<dbReference type="Pfam" id="PF02653">
    <property type="entry name" value="BPD_transp_2"/>
    <property type="match status" value="1"/>
</dbReference>
<dbReference type="PANTHER" id="PTHR32196:SF72">
    <property type="entry name" value="RIBOSE IMPORT PERMEASE PROTEIN RBSC"/>
    <property type="match status" value="1"/>
</dbReference>
<evidence type="ECO:0000313" key="8">
    <source>
        <dbReference type="Proteomes" id="UP001206128"/>
    </source>
</evidence>
<feature type="transmembrane region" description="Helical" evidence="6">
    <location>
        <begin position="180"/>
        <end position="201"/>
    </location>
</feature>
<feature type="transmembrane region" description="Helical" evidence="6">
    <location>
        <begin position="88"/>
        <end position="106"/>
    </location>
</feature>
<keyword evidence="8" id="KW-1185">Reference proteome</keyword>
<sequence>MTSTATAGSPPDNAIAPDEQREPWWRRALRARELGLLVVVAAIIVVLGLVTDNFVTVDNLVVMARQAALVVIIALGMTFVIATGGIDLSVGSVVALTSVATGYWVISADLPFAVAIPLAVATGLACGLVNGALILLTRVPPFIITLGMLGIARGVALGLTSGSTKTGFGAPFLALGQGSWLGIPIPVWVALVLAVLAHLVLTRTVLGRHVYFVGSNEPAAQLSGIRVDRVKLFVYAVAGTMAALSSLLETARLSVAQPSAGVGYELTAIGAVVIGGASLFGGSGSILGTVLGGTLLTLITNGLIALQVSAYWQQAVQGLVIIAAVTLNEWRSRRSPG</sequence>
<keyword evidence="4 6" id="KW-1133">Transmembrane helix</keyword>
<proteinExistence type="predicted"/>
<keyword evidence="5 6" id="KW-0472">Membrane</keyword>
<organism evidence="7 8">
    <name type="scientific">Goodfellowiella coeruleoviolacea</name>
    <dbReference type="NCBI Taxonomy" id="334858"/>
    <lineage>
        <taxon>Bacteria</taxon>
        <taxon>Bacillati</taxon>
        <taxon>Actinomycetota</taxon>
        <taxon>Actinomycetes</taxon>
        <taxon>Pseudonocardiales</taxon>
        <taxon>Pseudonocardiaceae</taxon>
        <taxon>Goodfellowiella</taxon>
    </lineage>
</organism>
<protein>
    <submittedName>
        <fullName evidence="7">Ribose transport system permease protein</fullName>
    </submittedName>
</protein>
<gene>
    <name evidence="7" type="ORF">LX83_001031</name>
</gene>
<dbReference type="EMBL" id="JAMTCK010000002">
    <property type="protein sequence ID" value="MCP2164191.1"/>
    <property type="molecule type" value="Genomic_DNA"/>
</dbReference>
<evidence type="ECO:0000256" key="2">
    <source>
        <dbReference type="ARBA" id="ARBA00022475"/>
    </source>
</evidence>
<evidence type="ECO:0000256" key="1">
    <source>
        <dbReference type="ARBA" id="ARBA00004651"/>
    </source>
</evidence>
<name>A0AAE3G9L7_9PSEU</name>
<dbReference type="Proteomes" id="UP001206128">
    <property type="component" value="Unassembled WGS sequence"/>
</dbReference>
<dbReference type="RefSeq" id="WP_253767594.1">
    <property type="nucleotide sequence ID" value="NZ_JAMTCK010000002.1"/>
</dbReference>
<feature type="transmembrane region" description="Helical" evidence="6">
    <location>
        <begin position="232"/>
        <end position="248"/>
    </location>
</feature>